<gene>
    <name evidence="4" type="ORF">QE152_g14332</name>
</gene>
<evidence type="ECO:0000256" key="1">
    <source>
        <dbReference type="ARBA" id="ARBA00022741"/>
    </source>
</evidence>
<dbReference type="PROSITE" id="PS50893">
    <property type="entry name" value="ABC_TRANSPORTER_2"/>
    <property type="match status" value="1"/>
</dbReference>
<dbReference type="InterPro" id="IPR003593">
    <property type="entry name" value="AAA+_ATPase"/>
</dbReference>
<dbReference type="InterPro" id="IPR003439">
    <property type="entry name" value="ABC_transporter-like_ATP-bd"/>
</dbReference>
<dbReference type="SUPFAM" id="SSF52540">
    <property type="entry name" value="P-loop containing nucleoside triphosphate hydrolases"/>
    <property type="match status" value="1"/>
</dbReference>
<comment type="caution">
    <text evidence="4">The sequence shown here is derived from an EMBL/GenBank/DDBJ whole genome shotgun (WGS) entry which is preliminary data.</text>
</comment>
<evidence type="ECO:0000256" key="2">
    <source>
        <dbReference type="ARBA" id="ARBA00022840"/>
    </source>
</evidence>
<protein>
    <submittedName>
        <fullName evidence="4">ABC transporter</fullName>
    </submittedName>
</protein>
<dbReference type="SMART" id="SM00382">
    <property type="entry name" value="AAA"/>
    <property type="match status" value="1"/>
</dbReference>
<evidence type="ECO:0000313" key="4">
    <source>
        <dbReference type="EMBL" id="KAK9730737.1"/>
    </source>
</evidence>
<reference evidence="4 5" key="1">
    <citation type="journal article" date="2024" name="BMC Genomics">
        <title>De novo assembly and annotation of Popillia japonica's genome with initial clues to its potential as an invasive pest.</title>
        <authorList>
            <person name="Cucini C."/>
            <person name="Boschi S."/>
            <person name="Funari R."/>
            <person name="Cardaioli E."/>
            <person name="Iannotti N."/>
            <person name="Marturano G."/>
            <person name="Paoli F."/>
            <person name="Bruttini M."/>
            <person name="Carapelli A."/>
            <person name="Frati F."/>
            <person name="Nardi F."/>
        </authorList>
    </citation>
    <scope>NUCLEOTIDE SEQUENCE [LARGE SCALE GENOMIC DNA]</scope>
    <source>
        <strain evidence="4">DMR45628</strain>
    </source>
</reference>
<name>A0AAW1L9Z9_POPJA</name>
<accession>A0AAW1L9Z9</accession>
<keyword evidence="5" id="KW-1185">Reference proteome</keyword>
<dbReference type="PANTHER" id="PTHR43038">
    <property type="entry name" value="ATP-BINDING CASSETTE, SUB-FAMILY H, MEMBER 1"/>
    <property type="match status" value="1"/>
</dbReference>
<proteinExistence type="predicted"/>
<dbReference type="GO" id="GO:0016887">
    <property type="term" value="F:ATP hydrolysis activity"/>
    <property type="evidence" value="ECO:0007669"/>
    <property type="project" value="InterPro"/>
</dbReference>
<evidence type="ECO:0000313" key="5">
    <source>
        <dbReference type="Proteomes" id="UP001458880"/>
    </source>
</evidence>
<evidence type="ECO:0000259" key="3">
    <source>
        <dbReference type="PROSITE" id="PS50893"/>
    </source>
</evidence>
<dbReference type="PROSITE" id="PS00211">
    <property type="entry name" value="ABC_TRANSPORTER_1"/>
    <property type="match status" value="1"/>
</dbReference>
<dbReference type="Proteomes" id="UP001458880">
    <property type="component" value="Unassembled WGS sequence"/>
</dbReference>
<dbReference type="GO" id="GO:0005524">
    <property type="term" value="F:ATP binding"/>
    <property type="evidence" value="ECO:0007669"/>
    <property type="project" value="UniProtKB-KW"/>
</dbReference>
<dbReference type="AlphaFoldDB" id="A0AAW1L9Z9"/>
<sequence>MAEYAVQVKSAYKSYGSKQILKNLNMRVQRGSIYGLLGASGCGKTTLLSCIVGRKKLDSGDVWVLGGVPGTENSGVPGCRVGYMPQDINLVGEFTVKGAISYFGRILDMTDELIEERFKSLKKLLDLPPDDRMIKNCSGGQQRRVSFAAAMVHKPELLILDEPTVGLDPVLRDSIWNYLVEISQKENTAIVITTHYIEEAKQANYVGLMREGRLLAEDSPERLLNLFRCDTLEDVFLILCMRQEEGQLSDLEYNIDEHQNGGLQSAESASSIALSEMGHGSLDILTKKSPPIKRNKQIGTFSLNKNHLKALMAKNYLQYFRNTAGLVFNLIFPIIEMLAFLSAIGGDVKNIGLGIVNDEYPLSACNHYNRMNTAIPYSIAECNFTELSCRFLEDVRDPMIHEVYYEDFESAVNDASHGKIIGVLHISQNFSESYKDRLVKGGDADDGTLDSSQIKVWLDMSNRQIGATLKFKLLSKFVDFQRGLTKDCRLPKKLAEIPIHFNYEYGSDQETYTVYMTPGVLLTIMFFMGTTPR</sequence>
<dbReference type="EMBL" id="JASPKY010000143">
    <property type="protein sequence ID" value="KAK9730737.1"/>
    <property type="molecule type" value="Genomic_DNA"/>
</dbReference>
<dbReference type="PANTHER" id="PTHR43038:SF2">
    <property type="entry name" value="RH61964P"/>
    <property type="match status" value="1"/>
</dbReference>
<dbReference type="Gene3D" id="3.40.50.300">
    <property type="entry name" value="P-loop containing nucleotide triphosphate hydrolases"/>
    <property type="match status" value="1"/>
</dbReference>
<keyword evidence="2" id="KW-0067">ATP-binding</keyword>
<organism evidence="4 5">
    <name type="scientific">Popillia japonica</name>
    <name type="common">Japanese beetle</name>
    <dbReference type="NCBI Taxonomy" id="7064"/>
    <lineage>
        <taxon>Eukaryota</taxon>
        <taxon>Metazoa</taxon>
        <taxon>Ecdysozoa</taxon>
        <taxon>Arthropoda</taxon>
        <taxon>Hexapoda</taxon>
        <taxon>Insecta</taxon>
        <taxon>Pterygota</taxon>
        <taxon>Neoptera</taxon>
        <taxon>Endopterygota</taxon>
        <taxon>Coleoptera</taxon>
        <taxon>Polyphaga</taxon>
        <taxon>Scarabaeiformia</taxon>
        <taxon>Scarabaeidae</taxon>
        <taxon>Rutelinae</taxon>
        <taxon>Popillia</taxon>
    </lineage>
</organism>
<feature type="domain" description="ABC transporter" evidence="3">
    <location>
        <begin position="6"/>
        <end position="236"/>
    </location>
</feature>
<keyword evidence="1" id="KW-0547">Nucleotide-binding</keyword>
<dbReference type="Pfam" id="PF00005">
    <property type="entry name" value="ABC_tran"/>
    <property type="match status" value="1"/>
</dbReference>
<dbReference type="InterPro" id="IPR017871">
    <property type="entry name" value="ABC_transporter-like_CS"/>
</dbReference>
<dbReference type="CDD" id="cd03230">
    <property type="entry name" value="ABC_DR_subfamily_A"/>
    <property type="match status" value="1"/>
</dbReference>
<dbReference type="InterPro" id="IPR027417">
    <property type="entry name" value="P-loop_NTPase"/>
</dbReference>